<dbReference type="STRING" id="53346.A5802_000699"/>
<dbReference type="EMBL" id="MSTR01000011">
    <property type="protein sequence ID" value="ONN42054.1"/>
    <property type="molecule type" value="Genomic_DNA"/>
</dbReference>
<dbReference type="Proteomes" id="UP000189299">
    <property type="component" value="Unassembled WGS sequence"/>
</dbReference>
<accession>A0A1V2UFE5</accession>
<name>A0A1V2UFE5_ENTMU</name>
<reference evidence="1 2" key="1">
    <citation type="submission" date="2016-12" db="EMBL/GenBank/DDBJ databases">
        <authorList>
            <person name="Song W.-J."/>
            <person name="Kurnit D.M."/>
        </authorList>
    </citation>
    <scope>NUCLEOTIDE SEQUENCE [LARGE SCALE GENOMIC DNA]</scope>
    <source>
        <strain evidence="1 2">CGB1038-1_S1</strain>
    </source>
</reference>
<dbReference type="RefSeq" id="WP_077151749.1">
    <property type="nucleotide sequence ID" value="NZ_CABMMO010000011.1"/>
</dbReference>
<organism evidence="1 2">
    <name type="scientific">Enterococcus mundtii</name>
    <dbReference type="NCBI Taxonomy" id="53346"/>
    <lineage>
        <taxon>Bacteria</taxon>
        <taxon>Bacillati</taxon>
        <taxon>Bacillota</taxon>
        <taxon>Bacilli</taxon>
        <taxon>Lactobacillales</taxon>
        <taxon>Enterococcaceae</taxon>
        <taxon>Enterococcus</taxon>
    </lineage>
</organism>
<comment type="caution">
    <text evidence="1">The sequence shown here is derived from an EMBL/GenBank/DDBJ whole genome shotgun (WGS) entry which is preliminary data.</text>
</comment>
<proteinExistence type="predicted"/>
<dbReference type="AlphaFoldDB" id="A0A1V2UFE5"/>
<protein>
    <submittedName>
        <fullName evidence="1">Uncharacterized protein</fullName>
    </submittedName>
</protein>
<evidence type="ECO:0000313" key="2">
    <source>
        <dbReference type="Proteomes" id="UP000189299"/>
    </source>
</evidence>
<evidence type="ECO:0000313" key="1">
    <source>
        <dbReference type="EMBL" id="ONN42054.1"/>
    </source>
</evidence>
<dbReference type="OrthoDB" id="9958367at2"/>
<sequence length="78" mass="8887">MPKLNQVKIDNGVYIDGTRIDGLIDVGVKSNVHNVSEVTIKLICKVDGLDNIVDPNPYMFEVKEPKKPYKPSRKYRSR</sequence>
<gene>
    <name evidence="1" type="ORF">BTN92_11045</name>
</gene>